<evidence type="ECO:0000256" key="6">
    <source>
        <dbReference type="SAM" id="Phobius"/>
    </source>
</evidence>
<evidence type="ECO:0000256" key="2">
    <source>
        <dbReference type="ARBA" id="ARBA00006865"/>
    </source>
</evidence>
<comment type="similarity">
    <text evidence="2">Belongs to the glycosyl hydrolase 16 family.</text>
</comment>
<proteinExistence type="inferred from homology"/>
<organism evidence="8 9">
    <name type="scientific">Penicillium canariense</name>
    <dbReference type="NCBI Taxonomy" id="189055"/>
    <lineage>
        <taxon>Eukaryota</taxon>
        <taxon>Fungi</taxon>
        <taxon>Dikarya</taxon>
        <taxon>Ascomycota</taxon>
        <taxon>Pezizomycotina</taxon>
        <taxon>Eurotiomycetes</taxon>
        <taxon>Eurotiomycetidae</taxon>
        <taxon>Eurotiales</taxon>
        <taxon>Aspergillaceae</taxon>
        <taxon>Penicillium</taxon>
    </lineage>
</organism>
<dbReference type="GO" id="GO:0098552">
    <property type="term" value="C:side of membrane"/>
    <property type="evidence" value="ECO:0007669"/>
    <property type="project" value="UniProtKB-KW"/>
</dbReference>
<feature type="domain" description="GH16" evidence="7">
    <location>
        <begin position="127"/>
        <end position="377"/>
    </location>
</feature>
<dbReference type="EMBL" id="JAPQKN010000007">
    <property type="protein sequence ID" value="KAJ5153564.1"/>
    <property type="molecule type" value="Genomic_DNA"/>
</dbReference>
<comment type="subcellular location">
    <subcellularLocation>
        <location evidence="1">Cell membrane</location>
        <topology evidence="1">Lipid-anchor</topology>
        <topology evidence="1">GPI-anchor</topology>
    </subcellularLocation>
</comment>
<keyword evidence="9" id="KW-1185">Reference proteome</keyword>
<dbReference type="SUPFAM" id="SSF49899">
    <property type="entry name" value="Concanavalin A-like lectins/glucanases"/>
    <property type="match status" value="1"/>
</dbReference>
<evidence type="ECO:0000256" key="1">
    <source>
        <dbReference type="ARBA" id="ARBA00004609"/>
    </source>
</evidence>
<dbReference type="Proteomes" id="UP001149163">
    <property type="component" value="Unassembled WGS sequence"/>
</dbReference>
<keyword evidence="6" id="KW-0812">Transmembrane</keyword>
<evidence type="ECO:0000256" key="3">
    <source>
        <dbReference type="ARBA" id="ARBA00022475"/>
    </source>
</evidence>
<dbReference type="PANTHER" id="PTHR10963">
    <property type="entry name" value="GLYCOSYL HYDROLASE-RELATED"/>
    <property type="match status" value="1"/>
</dbReference>
<dbReference type="GO" id="GO:0004553">
    <property type="term" value="F:hydrolase activity, hydrolyzing O-glycosyl compounds"/>
    <property type="evidence" value="ECO:0007669"/>
    <property type="project" value="InterPro"/>
</dbReference>
<dbReference type="Gene3D" id="2.60.120.200">
    <property type="match status" value="1"/>
</dbReference>
<protein>
    <recommendedName>
        <fullName evidence="7">GH16 domain-containing protein</fullName>
    </recommendedName>
</protein>
<keyword evidence="3" id="KW-1003">Cell membrane</keyword>
<reference evidence="8" key="2">
    <citation type="journal article" date="2023" name="IMA Fungus">
        <title>Comparative genomic study of the Penicillium genus elucidates a diverse pangenome and 15 lateral gene transfer events.</title>
        <authorList>
            <person name="Petersen C."/>
            <person name="Sorensen T."/>
            <person name="Nielsen M.R."/>
            <person name="Sondergaard T.E."/>
            <person name="Sorensen J.L."/>
            <person name="Fitzpatrick D.A."/>
            <person name="Frisvad J.C."/>
            <person name="Nielsen K.L."/>
        </authorList>
    </citation>
    <scope>NUCLEOTIDE SEQUENCE</scope>
    <source>
        <strain evidence="8">IBT 26290</strain>
    </source>
</reference>
<comment type="caution">
    <text evidence="8">The sequence shown here is derived from an EMBL/GenBank/DDBJ whole genome shotgun (WGS) entry which is preliminary data.</text>
</comment>
<dbReference type="PANTHER" id="PTHR10963:SF55">
    <property type="entry name" value="GLYCOSIDE HYDROLASE FAMILY 16 PROTEIN"/>
    <property type="match status" value="1"/>
</dbReference>
<keyword evidence="4" id="KW-0325">Glycoprotein</keyword>
<dbReference type="OrthoDB" id="4781at2759"/>
<dbReference type="GO" id="GO:0005886">
    <property type="term" value="C:plasma membrane"/>
    <property type="evidence" value="ECO:0007669"/>
    <property type="project" value="UniProtKB-SubCell"/>
</dbReference>
<keyword evidence="5" id="KW-0449">Lipoprotein</keyword>
<keyword evidence="6" id="KW-0472">Membrane</keyword>
<evidence type="ECO:0000313" key="9">
    <source>
        <dbReference type="Proteomes" id="UP001149163"/>
    </source>
</evidence>
<accession>A0A9W9LG92</accession>
<keyword evidence="4" id="KW-0336">GPI-anchor</keyword>
<dbReference type="InterPro" id="IPR013320">
    <property type="entry name" value="ConA-like_dom_sf"/>
</dbReference>
<gene>
    <name evidence="8" type="ORF">N7482_010042</name>
</gene>
<dbReference type="GO" id="GO:0005975">
    <property type="term" value="P:carbohydrate metabolic process"/>
    <property type="evidence" value="ECO:0007669"/>
    <property type="project" value="InterPro"/>
</dbReference>
<dbReference type="InterPro" id="IPR050546">
    <property type="entry name" value="Glycosyl_Hydrlase_16"/>
</dbReference>
<dbReference type="InterPro" id="IPR000757">
    <property type="entry name" value="Beta-glucanase-like"/>
</dbReference>
<name>A0A9W9LG92_9EURO</name>
<dbReference type="RefSeq" id="XP_056539872.1">
    <property type="nucleotide sequence ID" value="XM_056692166.1"/>
</dbReference>
<evidence type="ECO:0000256" key="4">
    <source>
        <dbReference type="ARBA" id="ARBA00022622"/>
    </source>
</evidence>
<evidence type="ECO:0000259" key="7">
    <source>
        <dbReference type="PROSITE" id="PS51762"/>
    </source>
</evidence>
<dbReference type="GeneID" id="81431342"/>
<reference evidence="8" key="1">
    <citation type="submission" date="2022-11" db="EMBL/GenBank/DDBJ databases">
        <authorList>
            <person name="Petersen C."/>
        </authorList>
    </citation>
    <scope>NUCLEOTIDE SEQUENCE</scope>
    <source>
        <strain evidence="8">IBT 26290</strain>
    </source>
</reference>
<evidence type="ECO:0000313" key="8">
    <source>
        <dbReference type="EMBL" id="KAJ5153564.1"/>
    </source>
</evidence>
<evidence type="ECO:0000256" key="5">
    <source>
        <dbReference type="ARBA" id="ARBA00023288"/>
    </source>
</evidence>
<sequence>MDGKSPFEVHNAFSDSARQSFRSYTHHSRDSASAQPGTKRRFESYKLTAEYEKPWVHDERLKRTRIGNYIIWGFIALGLLVSAYINFRAAKDIPRDQVNGFGTGSFEWTTTDAENVFVDSQGLHLVPTLTNETTPITNAEIFNGYTLNLTKAGGNGSCTGTTITECSVHSNETLGIVIPPVRSARLNTRGKKGIRYGRVEVVAMMPEGDWLWPAIWMLPVQDIYGGWPASGEIDIAESRGNNDSYPIGGRNTISSSLHWGMVWSDSYLYTYVDDPLYRVMTIEFKKGTTMWQQGVFPATSSNGTLLSDPWSQNGRPNTPFDQEFYLILDVAVGGTNGYFEDGIDGLGSNEWLPTWPTDKNQRGMIVQSVKMWQEGSCG</sequence>
<feature type="transmembrane region" description="Helical" evidence="6">
    <location>
        <begin position="69"/>
        <end position="87"/>
    </location>
</feature>
<dbReference type="PROSITE" id="PS51762">
    <property type="entry name" value="GH16_2"/>
    <property type="match status" value="1"/>
</dbReference>
<dbReference type="AlphaFoldDB" id="A0A9W9LG92"/>
<keyword evidence="6" id="KW-1133">Transmembrane helix</keyword>